<organism evidence="1 2">
    <name type="scientific">Pararhodobacter aggregans</name>
    <dbReference type="NCBI Taxonomy" id="404875"/>
    <lineage>
        <taxon>Bacteria</taxon>
        <taxon>Pseudomonadati</taxon>
        <taxon>Pseudomonadota</taxon>
        <taxon>Alphaproteobacteria</taxon>
        <taxon>Rhodobacterales</taxon>
        <taxon>Paracoccaceae</taxon>
        <taxon>Pararhodobacter</taxon>
    </lineage>
</organism>
<name>A0A2T7UXT2_9RHOB</name>
<reference evidence="1 2" key="1">
    <citation type="journal article" date="2011" name="Syst. Appl. Microbiol.">
        <title>Defluviimonas denitrificans gen. nov., sp. nov., and Pararhodobacter aggregans gen. nov., sp. nov., non-phototrophic Rhodobacteraceae from the biofilter of a marine aquaculture.</title>
        <authorList>
            <person name="Foesel B.U."/>
            <person name="Drake H.L."/>
            <person name="Schramm A."/>
        </authorList>
    </citation>
    <scope>NUCLEOTIDE SEQUENCE [LARGE SCALE GENOMIC DNA]</scope>
    <source>
        <strain evidence="1 2">D1-19</strain>
    </source>
</reference>
<dbReference type="RefSeq" id="WP_107749996.1">
    <property type="nucleotide sequence ID" value="NZ_QBKF01000001.1"/>
</dbReference>
<dbReference type="EMBL" id="QDDR01000001">
    <property type="protein sequence ID" value="PVE49492.1"/>
    <property type="molecule type" value="Genomic_DNA"/>
</dbReference>
<dbReference type="Proteomes" id="UP000244810">
    <property type="component" value="Unassembled WGS sequence"/>
</dbReference>
<sequence>MVETVAALIADAERLTTHHRPDAAATRLRRALAFDGPSLEDRARLNLALARSLWALRDGEAALDAVCAAMVIDLPEVLPDLAAVLGQMPAPSVQGALRLVRARAMAGLSGAPLAGVLAVSGQHLLALATTCDHGSTRPDRAREQALAGEAFADLTAALAFPQPEAVHAARAEACARSGAHREAAALWQRVGQEFGLPVAFARQSNALMALEDWVGAARAYAWYEAGGAEPLWSAGAARAEALLDEGRAAEAIAPARMALKASRDRQDARFAALAGGALGRALAATGQGAAARRVLREALPLLREEWGEGIAQVAAAEAALSALG</sequence>
<evidence type="ECO:0000313" key="2">
    <source>
        <dbReference type="Proteomes" id="UP000244810"/>
    </source>
</evidence>
<protein>
    <submittedName>
        <fullName evidence="1">Uncharacterized protein</fullName>
    </submittedName>
</protein>
<proteinExistence type="predicted"/>
<gene>
    <name evidence="1" type="ORF">DDE23_03595</name>
</gene>
<comment type="caution">
    <text evidence="1">The sequence shown here is derived from an EMBL/GenBank/DDBJ whole genome shotgun (WGS) entry which is preliminary data.</text>
</comment>
<dbReference type="AlphaFoldDB" id="A0A2T7UXT2"/>
<evidence type="ECO:0000313" key="1">
    <source>
        <dbReference type="EMBL" id="PVE49492.1"/>
    </source>
</evidence>
<accession>A0A2T7UXT2</accession>
<keyword evidence="2" id="KW-1185">Reference proteome</keyword>